<dbReference type="Proteomes" id="UP001365128">
    <property type="component" value="Unassembled WGS sequence"/>
</dbReference>
<reference evidence="1 2" key="1">
    <citation type="submission" date="2024-04" db="EMBL/GenBank/DDBJ databases">
        <title>Phyllosticta paracitricarpa is synonymous to the EU quarantine fungus P. citricarpa based on phylogenomic analyses.</title>
        <authorList>
            <consortium name="Lawrence Berkeley National Laboratory"/>
            <person name="Van Ingen-Buijs V.A."/>
            <person name="Van Westerhoven A.C."/>
            <person name="Haridas S."/>
            <person name="Skiadas P."/>
            <person name="Martin F."/>
            <person name="Groenewald J.Z."/>
            <person name="Crous P.W."/>
            <person name="Seidl M.F."/>
        </authorList>
    </citation>
    <scope>NUCLEOTIDE SEQUENCE [LARGE SCALE GENOMIC DNA]</scope>
    <source>
        <strain evidence="1 2">CBS 122670</strain>
    </source>
</reference>
<evidence type="ECO:0000313" key="2">
    <source>
        <dbReference type="Proteomes" id="UP001365128"/>
    </source>
</evidence>
<dbReference type="EMBL" id="JBBPDW010000059">
    <property type="protein sequence ID" value="KAK7531061.1"/>
    <property type="molecule type" value="Genomic_DNA"/>
</dbReference>
<name>A0ABR1L9I4_9PEZI</name>
<gene>
    <name evidence="1" type="ORF">IWX46DRAFT_378680</name>
</gene>
<proteinExistence type="predicted"/>
<sequence length="153" mass="17012">MPVARHLSATPSCLSNNFKRREVEIARRCAPPCCLFGLLSGCVASLGNLWSQAVICRISYCCSVNQKAMDQDTLWGCLRNRHLINLPQLAKDTESSLEMVLANQKSQTRCYSLLGIDKGAGRRNSDKKDPGAHQGRKLAFEPLWLAPLSFCWS</sequence>
<protein>
    <submittedName>
        <fullName evidence="1">Uncharacterized protein</fullName>
    </submittedName>
</protein>
<accession>A0ABR1L9I4</accession>
<evidence type="ECO:0000313" key="1">
    <source>
        <dbReference type="EMBL" id="KAK7531061.1"/>
    </source>
</evidence>
<comment type="caution">
    <text evidence="1">The sequence shown here is derived from an EMBL/GenBank/DDBJ whole genome shotgun (WGS) entry which is preliminary data.</text>
</comment>
<keyword evidence="2" id="KW-1185">Reference proteome</keyword>
<organism evidence="1 2">
    <name type="scientific">Phyllosticta citricarpa</name>
    <dbReference type="NCBI Taxonomy" id="55181"/>
    <lineage>
        <taxon>Eukaryota</taxon>
        <taxon>Fungi</taxon>
        <taxon>Dikarya</taxon>
        <taxon>Ascomycota</taxon>
        <taxon>Pezizomycotina</taxon>
        <taxon>Dothideomycetes</taxon>
        <taxon>Dothideomycetes incertae sedis</taxon>
        <taxon>Botryosphaeriales</taxon>
        <taxon>Phyllostictaceae</taxon>
        <taxon>Phyllosticta</taxon>
    </lineage>
</organism>